<dbReference type="RefSeq" id="WP_121162684.1">
    <property type="nucleotide sequence ID" value="NZ_RBKT01000001.1"/>
</dbReference>
<dbReference type="Proteomes" id="UP000277671">
    <property type="component" value="Unassembled WGS sequence"/>
</dbReference>
<keyword evidence="6" id="KW-1185">Reference proteome</keyword>
<dbReference type="EMBL" id="RBKT01000001">
    <property type="protein sequence ID" value="RKR91461.1"/>
    <property type="molecule type" value="Genomic_DNA"/>
</dbReference>
<evidence type="ECO:0000259" key="2">
    <source>
        <dbReference type="Pfam" id="PF07905"/>
    </source>
</evidence>
<feature type="domain" description="PucR C-terminal helix-turn-helix" evidence="3">
    <location>
        <begin position="460"/>
        <end position="518"/>
    </location>
</feature>
<dbReference type="Pfam" id="PF07905">
    <property type="entry name" value="PucR"/>
    <property type="match status" value="1"/>
</dbReference>
<evidence type="ECO:0000313" key="5">
    <source>
        <dbReference type="EMBL" id="RKR91461.1"/>
    </source>
</evidence>
<dbReference type="Pfam" id="PF13556">
    <property type="entry name" value="HTH_30"/>
    <property type="match status" value="1"/>
</dbReference>
<evidence type="ECO:0000259" key="4">
    <source>
        <dbReference type="Pfam" id="PF17853"/>
    </source>
</evidence>
<gene>
    <name evidence="5" type="ORF">BDK92_5858</name>
</gene>
<evidence type="ECO:0000313" key="6">
    <source>
        <dbReference type="Proteomes" id="UP000277671"/>
    </source>
</evidence>
<comment type="caution">
    <text evidence="5">The sequence shown here is derived from an EMBL/GenBank/DDBJ whole genome shotgun (WGS) entry which is preliminary data.</text>
</comment>
<dbReference type="AlphaFoldDB" id="A0A495JRJ3"/>
<reference evidence="5 6" key="1">
    <citation type="submission" date="2018-10" db="EMBL/GenBank/DDBJ databases">
        <title>Sequencing the genomes of 1000 actinobacteria strains.</title>
        <authorList>
            <person name="Klenk H.-P."/>
        </authorList>
    </citation>
    <scope>NUCLEOTIDE SEQUENCE [LARGE SCALE GENOMIC DNA]</scope>
    <source>
        <strain evidence="5 6">DSM 45175</strain>
    </source>
</reference>
<evidence type="ECO:0000256" key="1">
    <source>
        <dbReference type="ARBA" id="ARBA00006754"/>
    </source>
</evidence>
<feature type="domain" description="CdaR GGDEF-like" evidence="4">
    <location>
        <begin position="283"/>
        <end position="407"/>
    </location>
</feature>
<dbReference type="PANTHER" id="PTHR33744">
    <property type="entry name" value="CARBOHYDRATE DIACID REGULATOR"/>
    <property type="match status" value="1"/>
</dbReference>
<accession>A0A495JRJ3</accession>
<dbReference type="PANTHER" id="PTHR33744:SF17">
    <property type="entry name" value="CONSERVED PROTEIN"/>
    <property type="match status" value="1"/>
</dbReference>
<dbReference type="Pfam" id="PF17853">
    <property type="entry name" value="GGDEF_2"/>
    <property type="match status" value="1"/>
</dbReference>
<dbReference type="InterPro" id="IPR042070">
    <property type="entry name" value="PucR_C-HTH_sf"/>
</dbReference>
<organism evidence="5 6">
    <name type="scientific">Micromonospora pisi</name>
    <dbReference type="NCBI Taxonomy" id="589240"/>
    <lineage>
        <taxon>Bacteria</taxon>
        <taxon>Bacillati</taxon>
        <taxon>Actinomycetota</taxon>
        <taxon>Actinomycetes</taxon>
        <taxon>Micromonosporales</taxon>
        <taxon>Micromonosporaceae</taxon>
        <taxon>Micromonospora</taxon>
    </lineage>
</organism>
<proteinExistence type="inferred from homology"/>
<dbReference type="InterPro" id="IPR041522">
    <property type="entry name" value="CdaR_GGDEF"/>
</dbReference>
<feature type="domain" description="Purine catabolism PurC-like" evidence="2">
    <location>
        <begin position="6"/>
        <end position="118"/>
    </location>
</feature>
<evidence type="ECO:0000259" key="3">
    <source>
        <dbReference type="Pfam" id="PF13556"/>
    </source>
</evidence>
<dbReference type="InterPro" id="IPR012914">
    <property type="entry name" value="PucR_dom"/>
</dbReference>
<dbReference type="OrthoDB" id="8450798at2"/>
<comment type="similarity">
    <text evidence="1">Belongs to the CdaR family.</text>
</comment>
<name>A0A495JRJ3_9ACTN</name>
<dbReference type="InterPro" id="IPR051448">
    <property type="entry name" value="CdaR-like_regulators"/>
</dbReference>
<dbReference type="InterPro" id="IPR025736">
    <property type="entry name" value="PucR_C-HTH_dom"/>
</dbReference>
<protein>
    <submittedName>
        <fullName evidence="5">Sugar diacid utilization regulator</fullName>
    </submittedName>
</protein>
<sequence>MLLREALHRPRLRLTLLTGAEALERPVSRVYVTDLPDPRRYLSGGEIVLTGLVWRRDASDSETFVAACAEASVTAIGAGDAVFGSVPDDLVDACRRHRMPLFEVPIEVSFRDIVDEVNPSLWAQRATGLATVLGRHRGLVAAMAAGARLVDLLPAAAAELGVDCWVLTPTGRQVAGTTALAATDRATLAHAFLGAGRLPAHATVEGRRVVVSGVPGRPEHRLASWLLACAAPGRDPFPSQEGGLADAAAELTSLVALERSQVDEALRIERRLADQLGAALTGTEQVDLRGRLLSCGLPPDGTFLVLAANLTGLRTPPELAVTICAELVEPATERVAVTDAGLPDTILAVLAVTPAQAPYAVEAIRTGVAAYAPGLGGGRLAVGVSGPAAGPGALGGAVEEARHALRTAVARGERTSVVGADELASHLLLLAGVPADTRRAFQRRLLAPLLAYDRTHNANLLRTLDSFLACGGSWTRCAALLHLHVNTLRYRIGRIEQLTGRDLSRFEDRVDFFLALRLPR</sequence>
<dbReference type="Gene3D" id="1.10.10.2840">
    <property type="entry name" value="PucR C-terminal helix-turn-helix domain"/>
    <property type="match status" value="1"/>
</dbReference>